<dbReference type="HOGENOM" id="CLU_035555_0_0_1"/>
<evidence type="ECO:0000313" key="4">
    <source>
        <dbReference type="Proteomes" id="UP000032141"/>
    </source>
</evidence>
<keyword evidence="4" id="KW-1185">Reference proteome</keyword>
<dbReference type="EnsemblPlants" id="Bo5g052180.1">
    <property type="protein sequence ID" value="Bo5g052180.1"/>
    <property type="gene ID" value="Bo5g052180"/>
</dbReference>
<organism evidence="3 4">
    <name type="scientific">Brassica oleracea var. oleracea</name>
    <dbReference type="NCBI Taxonomy" id="109376"/>
    <lineage>
        <taxon>Eukaryota</taxon>
        <taxon>Viridiplantae</taxon>
        <taxon>Streptophyta</taxon>
        <taxon>Embryophyta</taxon>
        <taxon>Tracheophyta</taxon>
        <taxon>Spermatophyta</taxon>
        <taxon>Magnoliopsida</taxon>
        <taxon>eudicotyledons</taxon>
        <taxon>Gunneridae</taxon>
        <taxon>Pentapetalae</taxon>
        <taxon>rosids</taxon>
        <taxon>malvids</taxon>
        <taxon>Brassicales</taxon>
        <taxon>Brassicaceae</taxon>
        <taxon>Brassiceae</taxon>
        <taxon>Brassica</taxon>
    </lineage>
</organism>
<feature type="compositionally biased region" description="Basic and acidic residues" evidence="1">
    <location>
        <begin position="469"/>
        <end position="480"/>
    </location>
</feature>
<feature type="region of interest" description="Disordered" evidence="1">
    <location>
        <begin position="454"/>
        <end position="493"/>
    </location>
</feature>
<name>A0A0D3CE23_BRAOL</name>
<feature type="compositionally biased region" description="Pro residues" evidence="1">
    <location>
        <begin position="107"/>
        <end position="117"/>
    </location>
</feature>
<feature type="domain" description="DUF4283" evidence="2">
    <location>
        <begin position="141"/>
        <end position="195"/>
    </location>
</feature>
<feature type="region of interest" description="Disordered" evidence="1">
    <location>
        <begin position="597"/>
        <end position="642"/>
    </location>
</feature>
<feature type="compositionally biased region" description="Polar residues" evidence="1">
    <location>
        <begin position="357"/>
        <end position="383"/>
    </location>
</feature>
<dbReference type="Gramene" id="Bo5g052180.1">
    <property type="protein sequence ID" value="Bo5g052180.1"/>
    <property type="gene ID" value="Bo5g052180"/>
</dbReference>
<feature type="region of interest" description="Disordered" evidence="1">
    <location>
        <begin position="98"/>
        <end position="118"/>
    </location>
</feature>
<dbReference type="PANTHER" id="PTHR31286">
    <property type="entry name" value="GLYCINE-RICH CELL WALL STRUCTURAL PROTEIN 1.8-LIKE"/>
    <property type="match status" value="1"/>
</dbReference>
<feature type="compositionally biased region" description="Basic and acidic residues" evidence="1">
    <location>
        <begin position="320"/>
        <end position="339"/>
    </location>
</feature>
<sequence>MALEIKNDVHNFYGHYQLPQCKILCRVTNMKPRKSMPRTSPGSAPDDVGGSARTSRAGTSPPFILSPFQVVLHSSYRSTYGRAQLKLMEAMARRYSRSEKEKWQSPSEPPAKRPPVRIPANDCEDLIEANRLTIIGRLTNPLVWNLEGRMEGRVLGLDKFQVKFQTEDDLLQVLEKGPYHYKRWMLLLQQWEPTVSDQFPSTISFHVRIHGIPLHFWSKGTILTIGKELGVCSVKDVKEAKIWVEVNGLMPLVMKMEIELPTDDVTEVEFEYIKIEKHCFTCYSLFHEETDCPQRPRNALPPKERILGITQNIALQRIEAEKRRHDDRRGYRRTDDLRSIIKPNTDSYLPRRDRATSRSYYTQSNDQRGQSILSRTARSNSGSYRHDAPSVQYRVVDKSRHSSGSSGFHHNTETRAVRAVGTEITGTTPIPQVERNTPNSARMEVTPTRNLQDRLGVPLNGLEGSLSGSRERRSAVERLSEPTINPPMRVPPSFESGRLQEADTMIEGDEQNEHAAVEAPTQEPDRVPAGLRLGGSSVEQRRSGRAIPIAPQSKAAGKRKVLTRKRIARSPLQTLLQRKPTTVRSSPIATRRKLVVDKDSDIPCNKAGTSNQRKKTGPPTTVFIPGSTRGGVDFRPHQNPLP</sequence>
<dbReference type="AlphaFoldDB" id="A0A0D3CE23"/>
<reference evidence="3" key="2">
    <citation type="submission" date="2015-03" db="UniProtKB">
        <authorList>
            <consortium name="EnsemblPlants"/>
        </authorList>
    </citation>
    <scope>IDENTIFICATION</scope>
</reference>
<evidence type="ECO:0000259" key="2">
    <source>
        <dbReference type="Pfam" id="PF14111"/>
    </source>
</evidence>
<dbReference type="PANTHER" id="PTHR31286:SF163">
    <property type="entry name" value="ZINC KNUCKLE CX2CX4HX4C DOMAIN-CONTAINING PROTEIN"/>
    <property type="match status" value="1"/>
</dbReference>
<dbReference type="InterPro" id="IPR040256">
    <property type="entry name" value="At4g02000-like"/>
</dbReference>
<dbReference type="eggNOG" id="KOG1075">
    <property type="taxonomic scope" value="Eukaryota"/>
</dbReference>
<accession>A0A0D3CE23</accession>
<protein>
    <recommendedName>
        <fullName evidence="2">DUF4283 domain-containing protein</fullName>
    </recommendedName>
</protein>
<dbReference type="InterPro" id="IPR025558">
    <property type="entry name" value="DUF4283"/>
</dbReference>
<evidence type="ECO:0000256" key="1">
    <source>
        <dbReference type="SAM" id="MobiDB-lite"/>
    </source>
</evidence>
<feature type="region of interest" description="Disordered" evidence="1">
    <location>
        <begin position="32"/>
        <end position="60"/>
    </location>
</feature>
<dbReference type="Pfam" id="PF14111">
    <property type="entry name" value="DUF4283"/>
    <property type="match status" value="1"/>
</dbReference>
<reference evidence="3 4" key="1">
    <citation type="journal article" date="2014" name="Genome Biol.">
        <title>Transcriptome and methylome profiling reveals relics of genome dominance in the mesopolyploid Brassica oleracea.</title>
        <authorList>
            <person name="Parkin I.A."/>
            <person name="Koh C."/>
            <person name="Tang H."/>
            <person name="Robinson S.J."/>
            <person name="Kagale S."/>
            <person name="Clarke W.E."/>
            <person name="Town C.D."/>
            <person name="Nixon J."/>
            <person name="Krishnakumar V."/>
            <person name="Bidwell S.L."/>
            <person name="Denoeud F."/>
            <person name="Belcram H."/>
            <person name="Links M.G."/>
            <person name="Just J."/>
            <person name="Clarke C."/>
            <person name="Bender T."/>
            <person name="Huebert T."/>
            <person name="Mason A.S."/>
            <person name="Pires J.C."/>
            <person name="Barker G."/>
            <person name="Moore J."/>
            <person name="Walley P.G."/>
            <person name="Manoli S."/>
            <person name="Batley J."/>
            <person name="Edwards D."/>
            <person name="Nelson M.N."/>
            <person name="Wang X."/>
            <person name="Paterson A.H."/>
            <person name="King G."/>
            <person name="Bancroft I."/>
            <person name="Chalhoub B."/>
            <person name="Sharpe A.G."/>
        </authorList>
    </citation>
    <scope>NUCLEOTIDE SEQUENCE</scope>
    <source>
        <strain evidence="3 4">cv. TO1000</strain>
    </source>
</reference>
<dbReference type="OMA" id="HEENECP"/>
<proteinExistence type="predicted"/>
<evidence type="ECO:0000313" key="3">
    <source>
        <dbReference type="EnsemblPlants" id="Bo5g052180.1"/>
    </source>
</evidence>
<dbReference type="Proteomes" id="UP000032141">
    <property type="component" value="Chromosome C5"/>
</dbReference>
<feature type="region of interest" description="Disordered" evidence="1">
    <location>
        <begin position="320"/>
        <end position="419"/>
    </location>
</feature>